<sequence>MKRHLLLAGVAATMIAIAAPAHADPTAPDTGDAGFLAALDQAGVHHNGPAQAVAAGRAVCRLMDGGLSPVDTVNAVRSTNPGFSVQQSAVFAGVAATAYCPQHL</sequence>
<proteinExistence type="predicted"/>
<keyword evidence="4" id="KW-1185">Reference proteome</keyword>
<protein>
    <recommendedName>
        <fullName evidence="2">DUF732 domain-containing protein</fullName>
    </recommendedName>
</protein>
<accession>A0A1X2EL79</accession>
<organism evidence="3 4">
    <name type="scientific">Mycolicibacillus trivialis</name>
    <dbReference type="NCBI Taxonomy" id="1798"/>
    <lineage>
        <taxon>Bacteria</taxon>
        <taxon>Bacillati</taxon>
        <taxon>Actinomycetota</taxon>
        <taxon>Actinomycetes</taxon>
        <taxon>Mycobacteriales</taxon>
        <taxon>Mycobacteriaceae</taxon>
        <taxon>Mycolicibacillus</taxon>
    </lineage>
</organism>
<dbReference type="OrthoDB" id="4748926at2"/>
<feature type="domain" description="DUF732" evidence="2">
    <location>
        <begin position="32"/>
        <end position="102"/>
    </location>
</feature>
<name>A0A1X2EL79_9MYCO</name>
<evidence type="ECO:0000313" key="4">
    <source>
        <dbReference type="Proteomes" id="UP000193090"/>
    </source>
</evidence>
<dbReference type="EMBL" id="LQPZ01000017">
    <property type="protein sequence ID" value="ORX05775.1"/>
    <property type="molecule type" value="Genomic_DNA"/>
</dbReference>
<evidence type="ECO:0000313" key="3">
    <source>
        <dbReference type="EMBL" id="ORX05775.1"/>
    </source>
</evidence>
<reference evidence="3 4" key="1">
    <citation type="submission" date="2016-01" db="EMBL/GenBank/DDBJ databases">
        <title>The new phylogeny of the genus Mycobacterium.</title>
        <authorList>
            <person name="Tarcisio F."/>
            <person name="Conor M."/>
            <person name="Antonella G."/>
            <person name="Elisabetta G."/>
            <person name="Giulia F.S."/>
            <person name="Sara T."/>
            <person name="Anna F."/>
            <person name="Clotilde B."/>
            <person name="Roberto B."/>
            <person name="Veronica D.S."/>
            <person name="Fabio R."/>
            <person name="Monica P."/>
            <person name="Olivier J."/>
            <person name="Enrico T."/>
            <person name="Nicola S."/>
        </authorList>
    </citation>
    <scope>NUCLEOTIDE SEQUENCE [LARGE SCALE GENOMIC DNA]</scope>
    <source>
        <strain evidence="3 4">DSM 44153</strain>
    </source>
</reference>
<evidence type="ECO:0000256" key="1">
    <source>
        <dbReference type="SAM" id="SignalP"/>
    </source>
</evidence>
<comment type="caution">
    <text evidence="3">The sequence shown here is derived from an EMBL/GenBank/DDBJ whole genome shotgun (WGS) entry which is preliminary data.</text>
</comment>
<dbReference type="Proteomes" id="UP000193090">
    <property type="component" value="Unassembled WGS sequence"/>
</dbReference>
<keyword evidence="1" id="KW-0732">Signal</keyword>
<gene>
    <name evidence="3" type="ORF">AWC30_08060</name>
</gene>
<dbReference type="AlphaFoldDB" id="A0A1X2EL79"/>
<feature type="signal peptide" evidence="1">
    <location>
        <begin position="1"/>
        <end position="23"/>
    </location>
</feature>
<dbReference type="RefSeq" id="WP_085109614.1">
    <property type="nucleotide sequence ID" value="NZ_JACKSN010000152.1"/>
</dbReference>
<dbReference type="Pfam" id="PF05305">
    <property type="entry name" value="DUF732"/>
    <property type="match status" value="1"/>
</dbReference>
<dbReference type="InterPro" id="IPR007969">
    <property type="entry name" value="DUF732"/>
</dbReference>
<feature type="chain" id="PRO_5012326596" description="DUF732 domain-containing protein" evidence="1">
    <location>
        <begin position="24"/>
        <end position="104"/>
    </location>
</feature>
<evidence type="ECO:0000259" key="2">
    <source>
        <dbReference type="Pfam" id="PF05305"/>
    </source>
</evidence>